<dbReference type="AlphaFoldDB" id="A0A8S1YKW5"/>
<sequence>MMTLVNLNKLVETPFMMEIIVQVLPNIILKATEIINIKQTFLKNFQKIFKEFLISKYRIQMYKSQQKRHFEQSINEINKESETEIQVDQDEFLEVTQNDLYILEENSIPQSMQNSQESEGMQTYLQTIFETKLLLPNQICMIYQNTQLDLQKQ</sequence>
<proteinExistence type="predicted"/>
<comment type="caution">
    <text evidence="1">The sequence shown here is derived from an EMBL/GenBank/DDBJ whole genome shotgun (WGS) entry which is preliminary data.</text>
</comment>
<dbReference type="OrthoDB" id="322722at2759"/>
<keyword evidence="2" id="KW-1185">Reference proteome</keyword>
<gene>
    <name evidence="1" type="ORF">PPENT_87.1.T2870002</name>
</gene>
<accession>A0A8S1YKW5</accession>
<protein>
    <submittedName>
        <fullName evidence="1">Uncharacterized protein</fullName>
    </submittedName>
</protein>
<organism evidence="1 2">
    <name type="scientific">Paramecium pentaurelia</name>
    <dbReference type="NCBI Taxonomy" id="43138"/>
    <lineage>
        <taxon>Eukaryota</taxon>
        <taxon>Sar</taxon>
        <taxon>Alveolata</taxon>
        <taxon>Ciliophora</taxon>
        <taxon>Intramacronucleata</taxon>
        <taxon>Oligohymenophorea</taxon>
        <taxon>Peniculida</taxon>
        <taxon>Parameciidae</taxon>
        <taxon>Paramecium</taxon>
    </lineage>
</organism>
<evidence type="ECO:0000313" key="1">
    <source>
        <dbReference type="EMBL" id="CAD8214995.1"/>
    </source>
</evidence>
<dbReference type="Proteomes" id="UP000689195">
    <property type="component" value="Unassembled WGS sequence"/>
</dbReference>
<name>A0A8S1YKW5_9CILI</name>
<evidence type="ECO:0000313" key="2">
    <source>
        <dbReference type="Proteomes" id="UP000689195"/>
    </source>
</evidence>
<reference evidence="1" key="1">
    <citation type="submission" date="2021-01" db="EMBL/GenBank/DDBJ databases">
        <authorList>
            <consortium name="Genoscope - CEA"/>
            <person name="William W."/>
        </authorList>
    </citation>
    <scope>NUCLEOTIDE SEQUENCE</scope>
</reference>
<dbReference type="EMBL" id="CAJJDO010000287">
    <property type="protein sequence ID" value="CAD8214995.1"/>
    <property type="molecule type" value="Genomic_DNA"/>
</dbReference>